<name>A7TN87_VANPO</name>
<reference evidence="5 6" key="1">
    <citation type="journal article" date="2007" name="Proc. Natl. Acad. Sci. U.S.A.">
        <title>Independent sorting-out of thousands of duplicated gene pairs in two yeast species descended from a whole-genome duplication.</title>
        <authorList>
            <person name="Scannell D.R."/>
            <person name="Frank A.C."/>
            <person name="Conant G.C."/>
            <person name="Byrne K.P."/>
            <person name="Woolfit M."/>
            <person name="Wolfe K.H."/>
        </authorList>
    </citation>
    <scope>NUCLEOTIDE SEQUENCE [LARGE SCALE GENOMIC DNA]</scope>
    <source>
        <strain evidence="6">ATCC 22028 / DSM 70294 / BCRC 21397 / CBS 2163 / NBRC 10782 / NRRL Y-8283 / UCD 57-17</strain>
    </source>
</reference>
<evidence type="ECO:0000259" key="4">
    <source>
        <dbReference type="PROSITE" id="PS50018"/>
    </source>
</evidence>
<dbReference type="GO" id="GO:0007165">
    <property type="term" value="P:signal transduction"/>
    <property type="evidence" value="ECO:0007669"/>
    <property type="project" value="UniProtKB-ARBA"/>
</dbReference>
<accession>A7TN87</accession>
<dbReference type="Proteomes" id="UP000000267">
    <property type="component" value="Unassembled WGS sequence"/>
</dbReference>
<dbReference type="PROSITE" id="PS50018">
    <property type="entry name" value="RAS_GTPASE_ACTIV_2"/>
    <property type="match status" value="1"/>
</dbReference>
<dbReference type="SMART" id="SM00323">
    <property type="entry name" value="RasGAP"/>
    <property type="match status" value="1"/>
</dbReference>
<gene>
    <name evidence="5" type="ORF">Kpol_1053p43</name>
</gene>
<keyword evidence="2" id="KW-0597">Phosphoprotein</keyword>
<dbReference type="GO" id="GO:0005096">
    <property type="term" value="F:GTPase activator activity"/>
    <property type="evidence" value="ECO:0007669"/>
    <property type="project" value="UniProtKB-KW"/>
</dbReference>
<feature type="compositionally biased region" description="Low complexity" evidence="3">
    <location>
        <begin position="876"/>
        <end position="887"/>
    </location>
</feature>
<feature type="compositionally biased region" description="Polar residues" evidence="3">
    <location>
        <begin position="426"/>
        <end position="468"/>
    </location>
</feature>
<dbReference type="FunCoup" id="A7TN87">
    <property type="interactions" value="125"/>
</dbReference>
<dbReference type="Gene3D" id="1.10.506.10">
    <property type="entry name" value="GTPase Activation - p120gap, domain 1"/>
    <property type="match status" value="1"/>
</dbReference>
<dbReference type="PANTHER" id="PTHR10194">
    <property type="entry name" value="RAS GTPASE-ACTIVATING PROTEINS"/>
    <property type="match status" value="1"/>
</dbReference>
<dbReference type="InterPro" id="IPR001936">
    <property type="entry name" value="RasGAP_dom"/>
</dbReference>
<proteinExistence type="predicted"/>
<dbReference type="SUPFAM" id="SSF48350">
    <property type="entry name" value="GTPase activation domain, GAP"/>
    <property type="match status" value="1"/>
</dbReference>
<feature type="compositionally biased region" description="Polar residues" evidence="3">
    <location>
        <begin position="482"/>
        <end position="499"/>
    </location>
</feature>
<evidence type="ECO:0000256" key="3">
    <source>
        <dbReference type="SAM" id="MobiDB-lite"/>
    </source>
</evidence>
<evidence type="ECO:0000256" key="2">
    <source>
        <dbReference type="ARBA" id="ARBA00022553"/>
    </source>
</evidence>
<dbReference type="EMBL" id="DS480428">
    <property type="protein sequence ID" value="EDO16305.1"/>
    <property type="molecule type" value="Genomic_DNA"/>
</dbReference>
<dbReference type="HOGENOM" id="CLU_000439_0_0_1"/>
<dbReference type="InterPro" id="IPR036865">
    <property type="entry name" value="CRAL-TRIO_dom_sf"/>
</dbReference>
<dbReference type="Gene3D" id="3.40.525.10">
    <property type="entry name" value="CRAL-TRIO lipid binding domain"/>
    <property type="match status" value="1"/>
</dbReference>
<feature type="region of interest" description="Disordered" evidence="3">
    <location>
        <begin position="957"/>
        <end position="980"/>
    </location>
</feature>
<dbReference type="PROSITE" id="PS00509">
    <property type="entry name" value="RAS_GTPASE_ACTIV_1"/>
    <property type="match status" value="1"/>
</dbReference>
<evidence type="ECO:0000256" key="1">
    <source>
        <dbReference type="ARBA" id="ARBA00022468"/>
    </source>
</evidence>
<dbReference type="InterPro" id="IPR023152">
    <property type="entry name" value="RasGAP_CS"/>
</dbReference>
<feature type="domain" description="Ras-GAP" evidence="4">
    <location>
        <begin position="1653"/>
        <end position="1842"/>
    </location>
</feature>
<dbReference type="eggNOG" id="KOG1826">
    <property type="taxonomic scope" value="Eukaryota"/>
</dbReference>
<dbReference type="InterPro" id="IPR008936">
    <property type="entry name" value="Rho_GTPase_activation_prot"/>
</dbReference>
<feature type="compositionally biased region" description="Polar residues" evidence="3">
    <location>
        <begin position="519"/>
        <end position="530"/>
    </location>
</feature>
<sequence length="3034" mass="346307">MEELPNDQFMVNTLLKHLYFDRLFPMLPIESALSTYREVESDLLFLSCRSVILNVAISQDLGPVVQQTLDLIDLILRNENINSPNITEDAIHSIFVMIRLLSDVMEYYWDSNEGDMLENDSRNEQIDASNKDQNGRRKSQIPIGKQKSLFTGTIVGYSTHRPNFHTSRPASLNPELAKRLVYTCSRVKFSRLTCRVLSNISQNFSHYTVSSIDNISPNYRYFKNNPSLIPLIERIDLTVDYIQRFVAASNPTEFFQFIKSKALSPSLKKDTESWNEIVCHYDLMGCIFLSKRSFPKFFEVIKSIVVNLKKSIFSCLFLYYSSKALMYWFMARPKEYEEIILSFKELSRIESDSKEKDAKLSETLLKAKHLSNLSTSLFDEIYSVFAVPNMLTSSTSSSNSSTTSNLNSSSNNLSIHINTGVASLHTSSSISPSVTHPPREQTTTPGSVKSNLSNVSSTQSAQLISNPVSPAVGSIGRKYHPPNTSELLQPSPNPSSHASTIDDMYSYSTCTKGDESTDSSELSTQRSIDQASTRPMNDIFHLINVLDLYTTFDESESLIHTSVLRFLSVLLLLDPDVFSEINTIPFKYIRDAAPESSRALIDKEKEREKALSMKHLTHGLRKLTTLTPQKVSKPVKFLTSLMRIYNGSHSSSDLTLLDSIRALLSLFTVSSAVALRSNKLPAAMFASRLIDSFGINLEIGKDWNAPLIPNIVQCLNKHKRMTTRFQLEYFAASLQLETHTFLEHLNLEAAAKEMDTDKLVLYTEGLRVFFHLPNFQILRRKTAIQTAPFFKGLFSNVSDIILKDFPYFNEYSVSEIVASIMEGTLIDKFGAKGVSIRSSPSSLSSMISPSPATKPSQATSPVGMDSGWTQHPIIPTSSNSSDLSDISSSTVSNVSEMSFSNLISPRARRVSGNSGVLKRSSLLASQGDLENKGSSDSHVLVSNGFTSATPIQPAVPRTIRSPIRPPPLPKRNKDDSSVKVTKQTLNTSSDPNMYSISDIENARRVMLNIFSIFKRTANFFLLPDDNTLSYDMAGEDFKLIIKPIFIAIIDSSKTLESTAQSFMNVLIKFMSELDATVSSPVLNAYYLFCSYSVTLFSSALFDLNLTNNKREILLDIVSKLLQVKSILGKIAEETKRIDFIKDSEEKTFNGLVGSVGRGLFVSLHTNKGNVQKLLTKAYLEYYQTLSFHKNNIGNLEDKWRGNMEFVLAMSKDNYVSSGSVAFQRRLRTNILKYIGHPDEMLLDSIRVIFRKWMQISNTRCLSPEDLADFRSYAGIIASLSGVMLTIAEDGPVRYPFLLEVKMEITKEINHFISKQCSWLNNDDLLTRENSRDILSTELHPLSFKLLFYNLKLKFEEVRTVDLSQDEQSSYFILLEQIIIIIRTILRRDDDQQVLFLFSLDIVNFIDQLVELVEKVDQKSSKYYKIVIHLSKMFRAMKHSEKNLGLAGHYLLKNKWLKLVTKWFKLSIAKEFDCENLSKPHREMDLKRRDLDLLYLDTSIESSKAIAYLTLELPLEIPPALSEEEMRRSSGLIFRNYFGILLKGIEKTTDMKKFPTSLKHKVTILTENLIASLTNLSNSNVEPALQYTLPMGFSENKDIRISFLKVFINVVKNYPNRKSNTEKIKIEATNELLKFLIKYPHLITQATNVCSSAEIDEYTVGLVSAFDTKNAAHILITQLVKDEIQDSIRHMDILRRNSVATRALSLYSRSKGNEYLVKIIGPVLEQMVEDKAYFEVEKLQLDDPNASEQLDLFEKYMKILIDAIIGSIDCFPVELFVVCQVIYSEVRKKFPEYSLVAVGSFVFLRFICPALVSPETENIIGVTPLKEKRSLIQMAKVIQNMANGSDNLLKWPSLATKLDFLKKCNDDIFEFLAELSRTDRVIKIPLNSSTTLPSNVTMLWNLNFFHTFLYMHELQIRKGNLDEMKSFTNFNLLRDSIMLVDRVLGIWGQPVWECRNEIPLFVKENVDRYPQLYEFMSRYAFKRVLSTAEDATYVHESMSSDGFQILTLTFSHFISLGFDVDSIVYRTLQVYARIWSNNHYLVLDCTEFHSEECDIPKLTTLFLSLLPDEAFQHCIGYYFLNVTESFMDSWAALLTMDNPYISHKVPIFFVNTISDQEMINTIGLSPQTTAVLEDVRISLHEINLFEEEKQIFKPVAMRLGNKYFQVLHEEPKKYYFEGFDTGFDIKFNYVYSISQVANVLVSYTKGMPNEFMVTFTDGKKLIFTSPKYLEIVKMFSYALAKIQDDIGISNMLSPITKTKNKTTIGNEKETLSHIILVVLAGLFHNDDVVKNIAYNLLATTQDAFNLNFGIKFRTTPEMYVPDDCTTFLRQLSKAIAESAPELTPHIFKLLIEALENGIIPQDYIPQTVCCMSYWIPNLYKYVYISDEEEGPEELSYMIRVLIRLTISEPHFTSVYLQHIWYIIVLDGRLCNIIVEEVVNHALERDSENRDWTKVLPLLTGLSTVDIACNIIHRLMRIIDSFLPSLKMEVSTQSWSELTILVKIAIPLFFESPMLAQMYLPEVLFIVSLLIDQGPKHIRSCFHQLLMNICHSLAINDSLSEINRKNLDEVCCIFSRQKLKFMFGFSQDKGSVLRNFSISSFASKFNTLEHFTTNIFFAMENADISESAHWKTRYKKYLMDSIFNRDSFLSARAMMILGIIGKSNTSEMLCKNLLKETMKVMAEPHVDDEAIFLLISHVFTYSKIVEGLDPSSNLMKQLFWFATCLTESPHPLIFEGGMLLLSNCLKRMYMLKFEISFDRSKTLSSTLIEARKFAEPVLLELEVARDVTWNIDSFSQVLLSIIIRGLAIPFVKPAAIDCLEQFFKNAYYEYRMHATSTDYLSYLFLLFLISTPDQFYNMLHVVEFEGEMTTLDDLNRIPTVLADWLASDACFSNVALYQGAVLFSSSVSDELTKLRFAIIMRYLLKTNPICVFRFYTVTRNELRRISTLEHNLNSVTVAFELITLLVTYKEFEELQDFNKSSLDNFKEIGLLSVTKIRTFPFQHIGDVLMGIQEQPKLIYERKRLLTMVLGRMACHD</sequence>
<evidence type="ECO:0000313" key="5">
    <source>
        <dbReference type="EMBL" id="EDO16305.1"/>
    </source>
</evidence>
<keyword evidence="1" id="KW-0343">GTPase activation</keyword>
<feature type="region of interest" description="Disordered" evidence="3">
    <location>
        <begin position="841"/>
        <end position="887"/>
    </location>
</feature>
<dbReference type="Pfam" id="PF00616">
    <property type="entry name" value="RasGAP"/>
    <property type="match status" value="1"/>
</dbReference>
<dbReference type="InterPro" id="IPR039360">
    <property type="entry name" value="Ras_GTPase"/>
</dbReference>
<protein>
    <recommendedName>
        <fullName evidence="4">Ras-GAP domain-containing protein</fullName>
    </recommendedName>
</protein>
<feature type="region of interest" description="Disordered" evidence="3">
    <location>
        <begin position="426"/>
        <end position="530"/>
    </location>
</feature>
<dbReference type="OrthoDB" id="28245at2759"/>
<evidence type="ECO:0000313" key="6">
    <source>
        <dbReference type="Proteomes" id="UP000000267"/>
    </source>
</evidence>
<dbReference type="CDD" id="cd05392">
    <property type="entry name" value="RasGAP_Neurofibromin_like"/>
    <property type="match status" value="1"/>
</dbReference>
<dbReference type="STRING" id="436907.A7TN87"/>
<keyword evidence="6" id="KW-1185">Reference proteome</keyword>
<feature type="compositionally biased region" description="Low complexity" evidence="3">
    <location>
        <begin position="841"/>
        <end position="851"/>
    </location>
</feature>
<dbReference type="RefSeq" id="XP_001644163.1">
    <property type="nucleotide sequence ID" value="XM_001644113.1"/>
</dbReference>
<dbReference type="PANTHER" id="PTHR10194:SF142">
    <property type="entry name" value="NEUROFIBROMIN"/>
    <property type="match status" value="1"/>
</dbReference>
<dbReference type="PhylomeDB" id="A7TN87"/>
<organism evidence="6">
    <name type="scientific">Vanderwaltozyma polyspora (strain ATCC 22028 / DSM 70294 / BCRC 21397 / CBS 2163 / NBRC 10782 / NRRL Y-8283 / UCD 57-17)</name>
    <name type="common">Kluyveromyces polysporus</name>
    <dbReference type="NCBI Taxonomy" id="436907"/>
    <lineage>
        <taxon>Eukaryota</taxon>
        <taxon>Fungi</taxon>
        <taxon>Dikarya</taxon>
        <taxon>Ascomycota</taxon>
        <taxon>Saccharomycotina</taxon>
        <taxon>Saccharomycetes</taxon>
        <taxon>Saccharomycetales</taxon>
        <taxon>Saccharomycetaceae</taxon>
        <taxon>Vanderwaltozyma</taxon>
    </lineage>
</organism>
<dbReference type="OMA" id="CPANDID"/>
<dbReference type="KEGG" id="vpo:Kpol_1053p43"/>
<dbReference type="GeneID" id="5544445"/>
<dbReference type="InParanoid" id="A7TN87"/>